<protein>
    <submittedName>
        <fullName evidence="3">Uncharacterized protein</fullName>
    </submittedName>
</protein>
<feature type="transmembrane region" description="Helical" evidence="2">
    <location>
        <begin position="175"/>
        <end position="194"/>
    </location>
</feature>
<keyword evidence="2" id="KW-0472">Membrane</keyword>
<accession>A0A182J775</accession>
<dbReference type="EnsemblMetazoa" id="AATE012674-RA">
    <property type="protein sequence ID" value="AATE012674-PA.1"/>
    <property type="gene ID" value="AATE012674"/>
</dbReference>
<feature type="region of interest" description="Disordered" evidence="1">
    <location>
        <begin position="246"/>
        <end position="266"/>
    </location>
</feature>
<name>A0A182J775_ANOAO</name>
<keyword evidence="2" id="KW-1133">Transmembrane helix</keyword>
<organism evidence="3">
    <name type="scientific">Anopheles atroparvus</name>
    <name type="common">European mosquito</name>
    <dbReference type="NCBI Taxonomy" id="41427"/>
    <lineage>
        <taxon>Eukaryota</taxon>
        <taxon>Metazoa</taxon>
        <taxon>Ecdysozoa</taxon>
        <taxon>Arthropoda</taxon>
        <taxon>Hexapoda</taxon>
        <taxon>Insecta</taxon>
        <taxon>Pterygota</taxon>
        <taxon>Neoptera</taxon>
        <taxon>Endopterygota</taxon>
        <taxon>Diptera</taxon>
        <taxon>Nematocera</taxon>
        <taxon>Culicoidea</taxon>
        <taxon>Culicidae</taxon>
        <taxon>Anophelinae</taxon>
        <taxon>Anopheles</taxon>
    </lineage>
</organism>
<dbReference type="AlphaFoldDB" id="A0A182J775"/>
<evidence type="ECO:0000256" key="1">
    <source>
        <dbReference type="SAM" id="MobiDB-lite"/>
    </source>
</evidence>
<reference evidence="3" key="1">
    <citation type="submission" date="2022-08" db="UniProtKB">
        <authorList>
            <consortium name="EnsemblMetazoa"/>
        </authorList>
    </citation>
    <scope>IDENTIFICATION</scope>
    <source>
        <strain evidence="3">EBRO</strain>
    </source>
</reference>
<evidence type="ECO:0000256" key="2">
    <source>
        <dbReference type="SAM" id="Phobius"/>
    </source>
</evidence>
<sequence>MICDSASLAAISSSFDGEARYRSCSIRNRPVRYRIGNRHDHDHRHDRRGSWEVELHLNAGDGMTVDRTGCRYRRNCGAAAVAAAAADSHQPLRRRNRDRPYPDDHPSVPVVHRRAPKRIVRVLWSRLVVVLVMRMAIVWPWPLLLLLLVMVMRLRLSLGLRVLRLVLRLWVVSTMRRPSSLLLLLVLVLSRMMVRTGRNGTTAATTSTARGGRTVVPLAVRLLSHLCCLLLLLNLRLTRGPADALEERSSIGPGSASGDGPSRTGGGTIGGGVGTITLGPFLDGESQVPMSMLCLPGIIGGGGMPGPFFFTVVLVVFTCGLAGCEAIEAQL</sequence>
<feature type="region of interest" description="Disordered" evidence="1">
    <location>
        <begin position="87"/>
        <end position="108"/>
    </location>
</feature>
<evidence type="ECO:0000313" key="3">
    <source>
        <dbReference type="EnsemblMetazoa" id="AATE012674-PA.1"/>
    </source>
</evidence>
<proteinExistence type="predicted"/>
<dbReference type="VEuPathDB" id="VectorBase:AATE012674"/>
<keyword evidence="2" id="KW-0812">Transmembrane</keyword>